<keyword evidence="2" id="KW-0732">Signal</keyword>
<evidence type="ECO:0000256" key="1">
    <source>
        <dbReference type="SAM" id="MobiDB-lite"/>
    </source>
</evidence>
<proteinExistence type="predicted"/>
<name>A0ABS6WRY4_9HYPH</name>
<evidence type="ECO:0000313" key="4">
    <source>
        <dbReference type="Proteomes" id="UP001430804"/>
    </source>
</evidence>
<reference evidence="3" key="1">
    <citation type="submission" date="2021-07" db="EMBL/GenBank/DDBJ databases">
        <title>Pseudohoeflea marina sp. nov. a polyhydroxyalcanoate-producing bacterium.</title>
        <authorList>
            <person name="Zheng W."/>
            <person name="Yu S."/>
            <person name="Huang Y."/>
        </authorList>
    </citation>
    <scope>NUCLEOTIDE SEQUENCE</scope>
    <source>
        <strain evidence="3">DP4N28-3</strain>
    </source>
</reference>
<organism evidence="3 4">
    <name type="scientific">Pseudohoeflea coraliihabitans</name>
    <dbReference type="NCBI Taxonomy" id="2860393"/>
    <lineage>
        <taxon>Bacteria</taxon>
        <taxon>Pseudomonadati</taxon>
        <taxon>Pseudomonadota</taxon>
        <taxon>Alphaproteobacteria</taxon>
        <taxon>Hyphomicrobiales</taxon>
        <taxon>Rhizobiaceae</taxon>
        <taxon>Pseudohoeflea</taxon>
    </lineage>
</organism>
<protein>
    <submittedName>
        <fullName evidence="3">SH3 domain-containing protein</fullName>
    </submittedName>
</protein>
<dbReference type="RefSeq" id="WP_219203041.1">
    <property type="nucleotide sequence ID" value="NZ_JAHWQX010000004.1"/>
</dbReference>
<keyword evidence="4" id="KW-1185">Reference proteome</keyword>
<feature type="region of interest" description="Disordered" evidence="1">
    <location>
        <begin position="154"/>
        <end position="198"/>
    </location>
</feature>
<feature type="region of interest" description="Disordered" evidence="1">
    <location>
        <begin position="1"/>
        <end position="20"/>
    </location>
</feature>
<dbReference type="Proteomes" id="UP001430804">
    <property type="component" value="Unassembled WGS sequence"/>
</dbReference>
<evidence type="ECO:0000256" key="2">
    <source>
        <dbReference type="SAM" id="SignalP"/>
    </source>
</evidence>
<sequence>MPPAVLSPRRRVRTDHAPRRGTNAAATALLALLLCASASAARAGETFQCGDAPAGIDFKVTIDTEKRLGSFQGMGRGGLLSPDAGGVWINPETRFAFTPHTEPQFMQLGSMQFLCAPETPGFAGAETAGGQLGTGLAQSDDTLLAVGVAPGNAALASSPAETPSQKPVADEEPLDNLPGRSLGGHLRQGPGTEFPSLGKLAENRPVTLLARSSMSLDGYQWFRVALSDGRYGYQWGGILCAVGAELPGLYQTCGLAP</sequence>
<feature type="signal peptide" evidence="2">
    <location>
        <begin position="1"/>
        <end position="43"/>
    </location>
</feature>
<evidence type="ECO:0000313" key="3">
    <source>
        <dbReference type="EMBL" id="MBW3098722.1"/>
    </source>
</evidence>
<dbReference type="EMBL" id="JAHWQX010000004">
    <property type="protein sequence ID" value="MBW3098722.1"/>
    <property type="molecule type" value="Genomic_DNA"/>
</dbReference>
<feature type="chain" id="PRO_5046229602" evidence="2">
    <location>
        <begin position="44"/>
        <end position="257"/>
    </location>
</feature>
<gene>
    <name evidence="3" type="ORF">KY465_15665</name>
</gene>
<comment type="caution">
    <text evidence="3">The sequence shown here is derived from an EMBL/GenBank/DDBJ whole genome shotgun (WGS) entry which is preliminary data.</text>
</comment>
<accession>A0ABS6WRY4</accession>